<organism evidence="2 3">
    <name type="scientific">Aspergillus fumigatus</name>
    <name type="common">Neosartorya fumigata</name>
    <dbReference type="NCBI Taxonomy" id="746128"/>
    <lineage>
        <taxon>Eukaryota</taxon>
        <taxon>Fungi</taxon>
        <taxon>Dikarya</taxon>
        <taxon>Ascomycota</taxon>
        <taxon>Pezizomycotina</taxon>
        <taxon>Eurotiomycetes</taxon>
        <taxon>Eurotiomycetidae</taxon>
        <taxon>Eurotiales</taxon>
        <taxon>Aspergillaceae</taxon>
        <taxon>Aspergillus</taxon>
        <taxon>Aspergillus subgen. Fumigati</taxon>
    </lineage>
</organism>
<dbReference type="Proteomes" id="UP000813423">
    <property type="component" value="Unassembled WGS sequence"/>
</dbReference>
<dbReference type="InterPro" id="IPR036404">
    <property type="entry name" value="Jacalin-like_lectin_dom_sf"/>
</dbReference>
<dbReference type="InterPro" id="IPR001229">
    <property type="entry name" value="Jacalin-like_lectin_dom"/>
</dbReference>
<evidence type="ECO:0000313" key="2">
    <source>
        <dbReference type="EMBL" id="KAH1910096.1"/>
    </source>
</evidence>
<reference evidence="2" key="1">
    <citation type="submission" date="2021-08" db="EMBL/GenBank/DDBJ databases">
        <title>Global Aspergillus fumigatus from environmental and clinical sources.</title>
        <authorList>
            <person name="Barber A."/>
            <person name="Sae-Ong T."/>
        </authorList>
    </citation>
    <scope>NUCLEOTIDE SEQUENCE</scope>
    <source>
        <strain evidence="2">NRZ-2016-071</strain>
    </source>
</reference>
<dbReference type="Gene3D" id="2.100.10.30">
    <property type="entry name" value="Jacalin-like lectin domain"/>
    <property type="match status" value="1"/>
</dbReference>
<protein>
    <recommendedName>
        <fullName evidence="1">Jacalin-type lectin domain-containing protein</fullName>
    </recommendedName>
</protein>
<proteinExistence type="predicted"/>
<dbReference type="SUPFAM" id="SSF51101">
    <property type="entry name" value="Mannose-binding lectins"/>
    <property type="match status" value="1"/>
</dbReference>
<feature type="domain" description="Jacalin-type lectin" evidence="1">
    <location>
        <begin position="8"/>
        <end position="148"/>
    </location>
</feature>
<name>A0A9P8NR32_ASPFM</name>
<dbReference type="Pfam" id="PF01419">
    <property type="entry name" value="Jacalin"/>
    <property type="match status" value="1"/>
</dbReference>
<gene>
    <name evidence="2" type="ORF">KXV57_009267</name>
</gene>
<evidence type="ECO:0000259" key="1">
    <source>
        <dbReference type="Pfam" id="PF01419"/>
    </source>
</evidence>
<dbReference type="EMBL" id="JAIBSC010000009">
    <property type="protein sequence ID" value="KAH1910096.1"/>
    <property type="molecule type" value="Genomic_DNA"/>
</dbReference>
<dbReference type="AlphaFoldDB" id="A0A9P8NR32"/>
<dbReference type="OMA" id="IDTLHFW"/>
<sequence>MVKFGPTVGGNGGAEYKSFRERPVEQLDVWYGNGTGDNVNKYTILRGLRIRWAGGEQSRPIGYCPDEEEARVLHTSFDFERNGDDLLESMDIYGSASRVDSLRLVTKDEMDHFEAGGVGGDKCAQPANGRKLYGLYGRAGDDIDKLGAVFDH</sequence>
<comment type="caution">
    <text evidence="2">The sequence shown here is derived from an EMBL/GenBank/DDBJ whole genome shotgun (WGS) entry which is preliminary data.</text>
</comment>
<evidence type="ECO:0000313" key="3">
    <source>
        <dbReference type="Proteomes" id="UP000813423"/>
    </source>
</evidence>
<accession>A0A9P8NR32</accession>